<evidence type="ECO:0000313" key="3">
    <source>
        <dbReference type="Proteomes" id="UP001147760"/>
    </source>
</evidence>
<evidence type="ECO:0000313" key="2">
    <source>
        <dbReference type="EMBL" id="KAJ5487094.1"/>
    </source>
</evidence>
<gene>
    <name evidence="2" type="ORF">N7530_001394</name>
</gene>
<dbReference type="EMBL" id="JAPWDO010000001">
    <property type="protein sequence ID" value="KAJ5487094.1"/>
    <property type="molecule type" value="Genomic_DNA"/>
</dbReference>
<name>A0A9X0BWA0_9EURO</name>
<dbReference type="AlphaFoldDB" id="A0A9X0BWA0"/>
<dbReference type="OrthoDB" id="5296720at2759"/>
<organism evidence="2 3">
    <name type="scientific">Penicillium desertorum</name>
    <dbReference type="NCBI Taxonomy" id="1303715"/>
    <lineage>
        <taxon>Eukaryota</taxon>
        <taxon>Fungi</taxon>
        <taxon>Dikarya</taxon>
        <taxon>Ascomycota</taxon>
        <taxon>Pezizomycotina</taxon>
        <taxon>Eurotiomycetes</taxon>
        <taxon>Eurotiomycetidae</taxon>
        <taxon>Eurotiales</taxon>
        <taxon>Aspergillaceae</taxon>
        <taxon>Penicillium</taxon>
    </lineage>
</organism>
<feature type="region of interest" description="Disordered" evidence="1">
    <location>
        <begin position="581"/>
        <end position="602"/>
    </location>
</feature>
<dbReference type="Proteomes" id="UP001147760">
    <property type="component" value="Unassembled WGS sequence"/>
</dbReference>
<reference evidence="2" key="2">
    <citation type="journal article" date="2023" name="IMA Fungus">
        <title>Comparative genomic study of the Penicillium genus elucidates a diverse pangenome and 15 lateral gene transfer events.</title>
        <authorList>
            <person name="Petersen C."/>
            <person name="Sorensen T."/>
            <person name="Nielsen M.R."/>
            <person name="Sondergaard T.E."/>
            <person name="Sorensen J.L."/>
            <person name="Fitzpatrick D.A."/>
            <person name="Frisvad J.C."/>
            <person name="Nielsen K.L."/>
        </authorList>
    </citation>
    <scope>NUCLEOTIDE SEQUENCE</scope>
    <source>
        <strain evidence="2">IBT 17660</strain>
    </source>
</reference>
<comment type="caution">
    <text evidence="2">The sequence shown here is derived from an EMBL/GenBank/DDBJ whole genome shotgun (WGS) entry which is preliminary data.</text>
</comment>
<evidence type="ECO:0008006" key="4">
    <source>
        <dbReference type="Google" id="ProtNLM"/>
    </source>
</evidence>
<proteinExistence type="predicted"/>
<protein>
    <recommendedName>
        <fullName evidence="4">F-box domain-containing protein</fullName>
    </recommendedName>
</protein>
<accession>A0A9X0BWA0</accession>
<feature type="compositionally biased region" description="Low complexity" evidence="1">
    <location>
        <begin position="587"/>
        <end position="597"/>
    </location>
</feature>
<keyword evidence="3" id="KW-1185">Reference proteome</keyword>
<reference evidence="2" key="1">
    <citation type="submission" date="2022-12" db="EMBL/GenBank/DDBJ databases">
        <authorList>
            <person name="Petersen C."/>
        </authorList>
    </citation>
    <scope>NUCLEOTIDE SEQUENCE</scope>
    <source>
        <strain evidence="2">IBT 17660</strain>
    </source>
</reference>
<sequence length="667" mass="74893">MPVPASPLELLPNELLDQIIFYLSTEPPSFGQLHHAPSLQLTQSPTKDLKHLQLCSRRLFQLVRPHLFTHVRLNLYDEPDFYSFMVKSDLCPYVTSLVAIADQTPDGQVDPFWWRRVLRYLDPRRVLVIGPPVFIGNTLATPINDGHHWAFDMPLQILLLERECKPRDPSQLPDLETCTSLLASRPWTSMTFNESSSLKAYNHYEYFLSCVPSVLAEWGTNGMRGSTRTLQCPIDLPALLRGLTYFSYTAVFPFYNHSQLVLDAVVRMRRLQRLDVQLAPAQDNHITELEQRGSMDPNDPWMELATSYSLVGYTVNNLPCLKEFRCGDLHVEPMRQDLLTILDEAIGNGGWTESTENAAPHSNDTKNDWNLKNDWKQGIQSSDEAVFRCGVVLGFSRLRMRSNESNEYIGQIPRCLLINQLRSIHPSSEPSAFIIHPRSFEAFAPRTLLNELQNSSHDQPGLSRDDALRRLDSVQLLPVHNFTNAAQAIGKVSEALHEIQENREQQIKPTDASPSTHSPIVLIVAGLDTLTEGVIRASNPARGAAVLTATLRTLTRLSRVHASHLSIILVNTNGLGTMNPEWDKNKSSTGSTTTHGDGAARQPLEDGVHSIFHSDIPSLFPNLLMKTLDQGIDTHLLLSDLRGAQIVEVIKDRVGTSLGKWGIWNEQ</sequence>
<evidence type="ECO:0000256" key="1">
    <source>
        <dbReference type="SAM" id="MobiDB-lite"/>
    </source>
</evidence>